<evidence type="ECO:0000313" key="4">
    <source>
        <dbReference type="Proteomes" id="UP001521116"/>
    </source>
</evidence>
<evidence type="ECO:0000259" key="2">
    <source>
        <dbReference type="PROSITE" id="PS51819"/>
    </source>
</evidence>
<feature type="compositionally biased region" description="Polar residues" evidence="1">
    <location>
        <begin position="702"/>
        <end position="711"/>
    </location>
</feature>
<dbReference type="InterPro" id="IPR029068">
    <property type="entry name" value="Glyas_Bleomycin-R_OHBP_Dase"/>
</dbReference>
<keyword evidence="4" id="KW-1185">Reference proteome</keyword>
<feature type="compositionally biased region" description="Low complexity" evidence="1">
    <location>
        <begin position="554"/>
        <end position="569"/>
    </location>
</feature>
<dbReference type="EMBL" id="JAJVDC020000330">
    <property type="protein sequence ID" value="KAL1615186.1"/>
    <property type="molecule type" value="Genomic_DNA"/>
</dbReference>
<feature type="compositionally biased region" description="Basic and acidic residues" evidence="1">
    <location>
        <begin position="475"/>
        <end position="489"/>
    </location>
</feature>
<dbReference type="InterPro" id="IPR037523">
    <property type="entry name" value="VOC_core"/>
</dbReference>
<feature type="region of interest" description="Disordered" evidence="1">
    <location>
        <begin position="418"/>
        <end position="752"/>
    </location>
</feature>
<feature type="compositionally biased region" description="Basic and acidic residues" evidence="1">
    <location>
        <begin position="666"/>
        <end position="675"/>
    </location>
</feature>
<dbReference type="Gene3D" id="3.10.180.10">
    <property type="entry name" value="2,3-Dihydroxybiphenyl 1,2-Dioxygenase, domain 1"/>
    <property type="match status" value="1"/>
</dbReference>
<feature type="compositionally biased region" description="Low complexity" evidence="1">
    <location>
        <begin position="261"/>
        <end position="272"/>
    </location>
</feature>
<feature type="compositionally biased region" description="Basic and acidic residues" evidence="1">
    <location>
        <begin position="688"/>
        <end position="699"/>
    </location>
</feature>
<dbReference type="Proteomes" id="UP001521116">
    <property type="component" value="Unassembled WGS sequence"/>
</dbReference>
<feature type="region of interest" description="Disordered" evidence="1">
    <location>
        <begin position="259"/>
        <end position="289"/>
    </location>
</feature>
<feature type="compositionally biased region" description="Low complexity" evidence="1">
    <location>
        <begin position="613"/>
        <end position="624"/>
    </location>
</feature>
<accession>A0ABR3SAB3</accession>
<dbReference type="CDD" id="cd07262">
    <property type="entry name" value="VOC_like"/>
    <property type="match status" value="1"/>
</dbReference>
<feature type="compositionally biased region" description="Basic residues" evidence="1">
    <location>
        <begin position="676"/>
        <end position="686"/>
    </location>
</feature>
<evidence type="ECO:0000313" key="3">
    <source>
        <dbReference type="EMBL" id="KAL1615186.1"/>
    </source>
</evidence>
<organism evidence="3 4">
    <name type="scientific">Neofusicoccum ribis</name>
    <dbReference type="NCBI Taxonomy" id="45134"/>
    <lineage>
        <taxon>Eukaryota</taxon>
        <taxon>Fungi</taxon>
        <taxon>Dikarya</taxon>
        <taxon>Ascomycota</taxon>
        <taxon>Pezizomycotina</taxon>
        <taxon>Dothideomycetes</taxon>
        <taxon>Dothideomycetes incertae sedis</taxon>
        <taxon>Botryosphaeriales</taxon>
        <taxon>Botryosphaeriaceae</taxon>
        <taxon>Neofusicoccum</taxon>
    </lineage>
</organism>
<proteinExistence type="predicted"/>
<feature type="domain" description="VOC" evidence="2">
    <location>
        <begin position="2"/>
        <end position="120"/>
    </location>
</feature>
<feature type="compositionally biased region" description="Low complexity" evidence="1">
    <location>
        <begin position="442"/>
        <end position="469"/>
    </location>
</feature>
<comment type="caution">
    <text evidence="3">The sequence shown here is derived from an EMBL/GenBank/DDBJ whole genome shotgun (WGS) entry which is preliminary data.</text>
</comment>
<gene>
    <name evidence="3" type="ORF">SLS56_011902</name>
</gene>
<feature type="compositionally biased region" description="Basic residues" evidence="1">
    <location>
        <begin position="644"/>
        <end position="665"/>
    </location>
</feature>
<sequence length="752" mass="79752">MPVSHIGLTVSHLPTSCSFFLATLQPLGYRYIGQQGNQVGFGINDEADFFLCQETPGIKAGAAHIAFSAPDRIAVRNFYTAALTAGARPHGSPATRDSENGVFNAAVLDFDGNSIEVMYRESVDPLEDVQSAAGFSRVLTWRKSVGGSLRDDESVISGSSVKTATRTVVPYQAPKSAGPGSVYAPSVKAESVARSQAPSVARTQSAPVVPRASKEELNPELMADAGARKIIGTLIGAAAGAAVAYAMVKSERDSAKEEKAAIAASQAASQRAPSVKAPSQKAPSIAPSQQYQQSEYAYTPSQVQQMIQYERAPTHRNFSETESLYSAPPQRMAIEAAPARSTHAPTLVSALQSGANTIRQAHRNFSETESMYSSADSRDRYSRALENAPQTAKSYLNPTCVSVAQTSASKREDVEYIPASSVGPRSTYSRKSSAPSVISEMPKSSRAPSQAPSKAPSQSPSKSGSKAPSLISSFHPDDDGKSQASERRSSAPSAHSSRSKSDRLDVVDENAERRSSAGSVRSHHSSKSKAKSLISSFAPDQDRNDYPPTPPKSTAPSEARRSSAASVHSTKSKASTAKPEGSKAPSLIGSLLGRNKESSDNEMSSDLDTVAPSDSISNAGSSRSSLRRGSRANDGGDDDGKSTHSSRSKHSKHSSSSKHSSKSRHRGDDDGDHKSHVSSRSHKSSSSRRSEREKEEDVVRPSNISEPSDASTVKPYKPGKERKDSVVSLPTRKLEGSMGEHGPKRSVVSFAG</sequence>
<feature type="compositionally biased region" description="Polar residues" evidence="1">
    <location>
        <begin position="423"/>
        <end position="436"/>
    </location>
</feature>
<feature type="compositionally biased region" description="Basic residues" evidence="1">
    <location>
        <begin position="521"/>
        <end position="530"/>
    </location>
</feature>
<feature type="compositionally biased region" description="Basic and acidic residues" evidence="1">
    <location>
        <begin position="499"/>
        <end position="515"/>
    </location>
</feature>
<dbReference type="PANTHER" id="PTHR35006:SF3">
    <property type="entry name" value="GLYOXALASE FAMILY PROTEIN (AFU_ORTHOLOGUE AFUA_3G06020)"/>
    <property type="match status" value="1"/>
</dbReference>
<dbReference type="SUPFAM" id="SSF54593">
    <property type="entry name" value="Glyoxalase/Bleomycin resistance protein/Dihydroxybiphenyl dioxygenase"/>
    <property type="match status" value="1"/>
</dbReference>
<dbReference type="PANTHER" id="PTHR35006">
    <property type="entry name" value="GLYOXALASE FAMILY PROTEIN (AFU_ORTHOLOGUE AFUA_5G14830)"/>
    <property type="match status" value="1"/>
</dbReference>
<name>A0ABR3SAB3_9PEZI</name>
<evidence type="ECO:0000256" key="1">
    <source>
        <dbReference type="SAM" id="MobiDB-lite"/>
    </source>
</evidence>
<dbReference type="PROSITE" id="PS51819">
    <property type="entry name" value="VOC"/>
    <property type="match status" value="1"/>
</dbReference>
<reference evidence="3 4" key="1">
    <citation type="submission" date="2024-02" db="EMBL/GenBank/DDBJ databases">
        <title>De novo assembly and annotation of 12 fungi associated with fruit tree decline syndrome in Ontario, Canada.</title>
        <authorList>
            <person name="Sulman M."/>
            <person name="Ellouze W."/>
            <person name="Ilyukhin E."/>
        </authorList>
    </citation>
    <scope>NUCLEOTIDE SEQUENCE [LARGE SCALE GENOMIC DNA]</scope>
    <source>
        <strain evidence="3 4">M1-105</strain>
    </source>
</reference>
<protein>
    <recommendedName>
        <fullName evidence="2">VOC domain-containing protein</fullName>
    </recommendedName>
</protein>